<dbReference type="GO" id="GO:0019284">
    <property type="term" value="P:L-methionine salvage from S-adenosylmethionine"/>
    <property type="evidence" value="ECO:0007669"/>
    <property type="project" value="TreeGrafter"/>
</dbReference>
<keyword evidence="8" id="KW-1185">Reference proteome</keyword>
<dbReference type="NCBIfam" id="NF004079">
    <property type="entry name" value="PRK05584.1"/>
    <property type="match status" value="1"/>
</dbReference>
<comment type="pathway">
    <text evidence="1">Amino-acid biosynthesis; L-methionine biosynthesis via salvage pathway; S-methyl-5-thio-alpha-D-ribose 1-phosphate from S-methyl-5'-thioadenosine (hydrolase route): step 1/2.</text>
</comment>
<dbReference type="GO" id="GO:0019509">
    <property type="term" value="P:L-methionine salvage from methylthioadenosine"/>
    <property type="evidence" value="ECO:0007669"/>
    <property type="project" value="InterPro"/>
</dbReference>
<evidence type="ECO:0000259" key="6">
    <source>
        <dbReference type="Pfam" id="PF01048"/>
    </source>
</evidence>
<dbReference type="RefSeq" id="WP_282592374.1">
    <property type="nucleotide sequence ID" value="NZ_JAPAAF010000022.1"/>
</dbReference>
<dbReference type="PANTHER" id="PTHR46832:SF1">
    <property type="entry name" value="5'-METHYLTHIOADENOSINE_S-ADENOSYLHOMOCYSTEINE NUCLEOSIDASE"/>
    <property type="match status" value="1"/>
</dbReference>
<evidence type="ECO:0000256" key="1">
    <source>
        <dbReference type="ARBA" id="ARBA00004945"/>
    </source>
</evidence>
<dbReference type="AlphaFoldDB" id="A0AA41Y5H0"/>
<sequence length="246" mass="27080">MKTGLIGAMREEILLLKHDIENMKIDQLGSREFYSGTIGGKEVVMCLSGWGKVAAASTATSLINLYGVDQLVFIGLAGSMQPHLHIGDIVVADRLIQHDVDLSLLDGFQDVDPPFWKSFHFEVLPDAGKRALDAVKQFTVNLKEKKYPGISNTYQPQIYTGAIGTGDQFVASPEGKTRISERFPEVLCTEMEGAAIAQVAADYQLPCSVIRIISDKADENAHQAFAKFLFENISRISVEIARLMFV</sequence>
<dbReference type="EC" id="3.2.2.9" evidence="2"/>
<evidence type="ECO:0000256" key="2">
    <source>
        <dbReference type="ARBA" id="ARBA00011974"/>
    </source>
</evidence>
<feature type="domain" description="Nucleoside phosphorylase" evidence="6">
    <location>
        <begin position="3"/>
        <end position="229"/>
    </location>
</feature>
<evidence type="ECO:0000256" key="4">
    <source>
        <dbReference type="ARBA" id="ARBA00022801"/>
    </source>
</evidence>
<dbReference type="Pfam" id="PF01048">
    <property type="entry name" value="PNP_UDP_1"/>
    <property type="match status" value="1"/>
</dbReference>
<evidence type="ECO:0000256" key="5">
    <source>
        <dbReference type="ARBA" id="ARBA00023167"/>
    </source>
</evidence>
<dbReference type="GO" id="GO:0008930">
    <property type="term" value="F:methylthioadenosine nucleosidase activity"/>
    <property type="evidence" value="ECO:0007669"/>
    <property type="project" value="InterPro"/>
</dbReference>
<protein>
    <recommendedName>
        <fullName evidence="2">adenosylhomocysteine nucleosidase</fullName>
        <ecNumber evidence="2">3.2.2.9</ecNumber>
    </recommendedName>
</protein>
<proteinExistence type="predicted"/>
<dbReference type="NCBIfam" id="TIGR01704">
    <property type="entry name" value="MTA_SAH-Nsdase"/>
    <property type="match status" value="1"/>
</dbReference>
<dbReference type="InterPro" id="IPR035994">
    <property type="entry name" value="Nucleoside_phosphorylase_sf"/>
</dbReference>
<dbReference type="GO" id="GO:0008782">
    <property type="term" value="F:adenosylhomocysteine nucleosidase activity"/>
    <property type="evidence" value="ECO:0007669"/>
    <property type="project" value="UniProtKB-EC"/>
</dbReference>
<evidence type="ECO:0000313" key="8">
    <source>
        <dbReference type="Proteomes" id="UP001163821"/>
    </source>
</evidence>
<dbReference type="SUPFAM" id="SSF53167">
    <property type="entry name" value="Purine and uridine phosphorylases"/>
    <property type="match status" value="1"/>
</dbReference>
<keyword evidence="3" id="KW-0028">Amino-acid biosynthesis</keyword>
<dbReference type="Gene3D" id="3.40.50.1580">
    <property type="entry name" value="Nucleoside phosphorylase domain"/>
    <property type="match status" value="1"/>
</dbReference>
<comment type="caution">
    <text evidence="7">The sequence shown here is derived from an EMBL/GenBank/DDBJ whole genome shotgun (WGS) entry which is preliminary data.</text>
</comment>
<dbReference type="Proteomes" id="UP001163821">
    <property type="component" value="Unassembled WGS sequence"/>
</dbReference>
<dbReference type="PANTHER" id="PTHR46832">
    <property type="entry name" value="5'-METHYLTHIOADENOSINE/S-ADENOSYLHOMOCYSTEINE NUCLEOSIDASE"/>
    <property type="match status" value="1"/>
</dbReference>
<dbReference type="InterPro" id="IPR000845">
    <property type="entry name" value="Nucleoside_phosphorylase_d"/>
</dbReference>
<keyword evidence="7" id="KW-0326">Glycosidase</keyword>
<keyword evidence="4 7" id="KW-0378">Hydrolase</keyword>
<gene>
    <name evidence="7" type="ORF">N2K84_13630</name>
</gene>
<keyword evidence="5" id="KW-0486">Methionine biosynthesis</keyword>
<organism evidence="7 8">
    <name type="scientific">Gaoshiqia sediminis</name>
    <dbReference type="NCBI Taxonomy" id="2986998"/>
    <lineage>
        <taxon>Bacteria</taxon>
        <taxon>Pseudomonadati</taxon>
        <taxon>Bacteroidota</taxon>
        <taxon>Bacteroidia</taxon>
        <taxon>Marinilabiliales</taxon>
        <taxon>Prolixibacteraceae</taxon>
        <taxon>Gaoshiqia</taxon>
    </lineage>
</organism>
<evidence type="ECO:0000313" key="7">
    <source>
        <dbReference type="EMBL" id="MCW0483779.1"/>
    </source>
</evidence>
<name>A0AA41Y5H0_9BACT</name>
<dbReference type="EMBL" id="JAPAAF010000022">
    <property type="protein sequence ID" value="MCW0483779.1"/>
    <property type="molecule type" value="Genomic_DNA"/>
</dbReference>
<dbReference type="GO" id="GO:0009164">
    <property type="term" value="P:nucleoside catabolic process"/>
    <property type="evidence" value="ECO:0007669"/>
    <property type="project" value="InterPro"/>
</dbReference>
<dbReference type="CDD" id="cd09008">
    <property type="entry name" value="MTAN"/>
    <property type="match status" value="1"/>
</dbReference>
<evidence type="ECO:0000256" key="3">
    <source>
        <dbReference type="ARBA" id="ARBA00022605"/>
    </source>
</evidence>
<dbReference type="InterPro" id="IPR010049">
    <property type="entry name" value="MTA_SAH_Nsdase"/>
</dbReference>
<accession>A0AA41Y5H0</accession>
<reference evidence="7" key="1">
    <citation type="submission" date="2022-10" db="EMBL/GenBank/DDBJ databases">
        <title>Gaoshiqiia sediminis gen. nov., sp. nov., isolated from coastal sediment.</title>
        <authorList>
            <person name="Yu W.X."/>
            <person name="Mu D.S."/>
            <person name="Du J.Z."/>
            <person name="Liang Y.Q."/>
        </authorList>
    </citation>
    <scope>NUCLEOTIDE SEQUENCE</scope>
    <source>
        <strain evidence="7">A06</strain>
    </source>
</reference>
<dbReference type="GO" id="GO:0005829">
    <property type="term" value="C:cytosol"/>
    <property type="evidence" value="ECO:0007669"/>
    <property type="project" value="TreeGrafter"/>
</dbReference>